<evidence type="ECO:0000313" key="3">
    <source>
        <dbReference type="Proteomes" id="UP001190700"/>
    </source>
</evidence>
<gene>
    <name evidence="2" type="ORF">CYMTET_44931</name>
</gene>
<feature type="region of interest" description="Disordered" evidence="1">
    <location>
        <begin position="394"/>
        <end position="422"/>
    </location>
</feature>
<evidence type="ECO:0000313" key="2">
    <source>
        <dbReference type="EMBL" id="KAK3245504.1"/>
    </source>
</evidence>
<protein>
    <submittedName>
        <fullName evidence="2">Uncharacterized protein</fullName>
    </submittedName>
</protein>
<reference evidence="2 3" key="1">
    <citation type="journal article" date="2015" name="Genome Biol. Evol.">
        <title>Comparative Genomics of a Bacterivorous Green Alga Reveals Evolutionary Causalities and Consequences of Phago-Mixotrophic Mode of Nutrition.</title>
        <authorList>
            <person name="Burns J.A."/>
            <person name="Paasch A."/>
            <person name="Narechania A."/>
            <person name="Kim E."/>
        </authorList>
    </citation>
    <scope>NUCLEOTIDE SEQUENCE [LARGE SCALE GENOMIC DNA]</scope>
    <source>
        <strain evidence="2 3">PLY_AMNH</strain>
    </source>
</reference>
<evidence type="ECO:0000256" key="1">
    <source>
        <dbReference type="SAM" id="MobiDB-lite"/>
    </source>
</evidence>
<dbReference type="AlphaFoldDB" id="A0AAE0C0F9"/>
<comment type="caution">
    <text evidence="2">The sequence shown here is derived from an EMBL/GenBank/DDBJ whole genome shotgun (WGS) entry which is preliminary data.</text>
</comment>
<feature type="compositionally biased region" description="Basic and acidic residues" evidence="1">
    <location>
        <begin position="407"/>
        <end position="416"/>
    </location>
</feature>
<dbReference type="EMBL" id="LGRX02030587">
    <property type="protein sequence ID" value="KAK3245504.1"/>
    <property type="molecule type" value="Genomic_DNA"/>
</dbReference>
<organism evidence="2 3">
    <name type="scientific">Cymbomonas tetramitiformis</name>
    <dbReference type="NCBI Taxonomy" id="36881"/>
    <lineage>
        <taxon>Eukaryota</taxon>
        <taxon>Viridiplantae</taxon>
        <taxon>Chlorophyta</taxon>
        <taxon>Pyramimonadophyceae</taxon>
        <taxon>Pyramimonadales</taxon>
        <taxon>Pyramimonadaceae</taxon>
        <taxon>Cymbomonas</taxon>
    </lineage>
</organism>
<keyword evidence="3" id="KW-1185">Reference proteome</keyword>
<proteinExistence type="predicted"/>
<accession>A0AAE0C0F9</accession>
<sequence>MSQQAEGKGNHSLTNVCDVPAHGSVLQELPQESNLSAPNDRVVSWTMVLEKAGYCWGGGLQSEPDEKDGTKGRMAVVPGGTYRIILDEKNPAITIEMQSLVTALLLDQLQLNTPYEQIWPSLHILAPPDIRGQRTIKQLIDVYDDDVRRPWSFWYKPVVPEMWATPEDLEQALTLGGEARVELYWRALDRFPGGNADLQTVCYTFDCATTSVSCRLYQNWDGSHERSEFQPERLSEELQQKLPPLLRALGSAPRDSECTLLDNHSSNSDEYDTEWSSQEVLVSLPRRWSPSAHAYFSSATKSAIVTFLLVHQRLTCKLDPGVLHRIFFRVAGADEYAPVLRLHRRCILGPQYSHWGRRRGETGSEPEIPPSAEQLRVLEAADFAVGMGRVNTWTDAGDGEDPCPAQEDPRLDEGSQRRAVLF</sequence>
<name>A0AAE0C0F9_9CHLO</name>
<dbReference type="Proteomes" id="UP001190700">
    <property type="component" value="Unassembled WGS sequence"/>
</dbReference>